<accession>A0A7C3ZVJ7</accession>
<organism evidence="1">
    <name type="scientific">Planktothricoides sp. SpSt-374</name>
    <dbReference type="NCBI Taxonomy" id="2282167"/>
    <lineage>
        <taxon>Bacteria</taxon>
        <taxon>Bacillati</taxon>
        <taxon>Cyanobacteriota</taxon>
        <taxon>Cyanophyceae</taxon>
        <taxon>Oscillatoriophycideae</taxon>
        <taxon>Oscillatoriales</taxon>
        <taxon>Oscillatoriaceae</taxon>
        <taxon>Planktothricoides</taxon>
    </lineage>
</organism>
<dbReference type="EMBL" id="DSPX01000095">
    <property type="protein sequence ID" value="HGG00869.1"/>
    <property type="molecule type" value="Genomic_DNA"/>
</dbReference>
<sequence length="312" mass="34540">MFGHKTAGFELPSWGSDHKCDRLLSAALKSRLGKPIPTTDPPEFPYWDAAYFGLDKVGIFRDSTPDAQQQILHLCSMELLAEAYFIEKAGVGYMAKMTLMAETTQERMLYAMFGADEATHLGQIISFLPVEPAATSDKFLQLLSELVETEDKSLLLFLMQVVLEGWGLTHYRSLAKHCRHALLGQMFHNFLQEESRHHAAGEMIFTATTLSMASEHAIIEALTLFLQMVQAGPQRVVGVLERVKGHFSGVQKVKIFEELDTETHSGTRLAVLHGLMQPPNARGIVAELQHRGAFQPFSPSVCAALSEVAVLG</sequence>
<dbReference type="CDD" id="cd00657">
    <property type="entry name" value="Ferritin_like"/>
    <property type="match status" value="1"/>
</dbReference>
<dbReference type="AlphaFoldDB" id="A0A7C3ZVJ7"/>
<evidence type="ECO:0000313" key="1">
    <source>
        <dbReference type="EMBL" id="HGG00869.1"/>
    </source>
</evidence>
<name>A0A7C3ZVJ7_9CYAN</name>
<dbReference type="InterPro" id="IPR009078">
    <property type="entry name" value="Ferritin-like_SF"/>
</dbReference>
<comment type="caution">
    <text evidence="1">The sequence shown here is derived from an EMBL/GenBank/DDBJ whole genome shotgun (WGS) entry which is preliminary data.</text>
</comment>
<protein>
    <submittedName>
        <fullName evidence="1">Ferritin-like domain-containing protein</fullName>
    </submittedName>
</protein>
<reference evidence="1" key="1">
    <citation type="journal article" date="2020" name="mSystems">
        <title>Genome- and Community-Level Interaction Insights into Carbon Utilization and Element Cycling Functions of Hydrothermarchaeota in Hydrothermal Sediment.</title>
        <authorList>
            <person name="Zhou Z."/>
            <person name="Liu Y."/>
            <person name="Xu W."/>
            <person name="Pan J."/>
            <person name="Luo Z.H."/>
            <person name="Li M."/>
        </authorList>
    </citation>
    <scope>NUCLEOTIDE SEQUENCE [LARGE SCALE GENOMIC DNA]</scope>
    <source>
        <strain evidence="1">SpSt-374</strain>
    </source>
</reference>
<proteinExistence type="predicted"/>
<dbReference type="SUPFAM" id="SSF47240">
    <property type="entry name" value="Ferritin-like"/>
    <property type="match status" value="1"/>
</dbReference>
<gene>
    <name evidence="1" type="ORF">ENR15_09520</name>
</gene>